<protein>
    <submittedName>
        <fullName evidence="2">GcrA family cell cycle regulator</fullName>
    </submittedName>
</protein>
<feature type="compositionally biased region" description="Pro residues" evidence="1">
    <location>
        <begin position="57"/>
        <end position="67"/>
    </location>
</feature>
<dbReference type="Pfam" id="PF07750">
    <property type="entry name" value="GcrA"/>
    <property type="match status" value="2"/>
</dbReference>
<proteinExistence type="predicted"/>
<comment type="caution">
    <text evidence="2">The sequence shown here is derived from an EMBL/GenBank/DDBJ whole genome shotgun (WGS) entry which is preliminary data.</text>
</comment>
<dbReference type="Gene3D" id="1.10.10.60">
    <property type="entry name" value="Homeodomain-like"/>
    <property type="match status" value="1"/>
</dbReference>
<evidence type="ECO:0000313" key="3">
    <source>
        <dbReference type="Proteomes" id="UP001595528"/>
    </source>
</evidence>
<accession>A0ABV7L931</accession>
<gene>
    <name evidence="2" type="ORF">ACFOGJ_27950</name>
</gene>
<evidence type="ECO:0000313" key="2">
    <source>
        <dbReference type="EMBL" id="MFC3231113.1"/>
    </source>
</evidence>
<sequence length="127" mass="13998">MAWTPDTVEQLKVLWSQGLSITQIGKQLGMTRNAVVGKAHRIGLEKRTSPIVRRPRPAAPIPAPLPQPVLHTGAQRCQWPIGDPKTSEFRFCGKSALPGRPYCDDHCSVAYTSWTSEDIAPRKQNAA</sequence>
<dbReference type="Proteomes" id="UP001595528">
    <property type="component" value="Unassembled WGS sequence"/>
</dbReference>
<organism evidence="2 3">
    <name type="scientific">Marinibaculum pumilum</name>
    <dbReference type="NCBI Taxonomy" id="1766165"/>
    <lineage>
        <taxon>Bacteria</taxon>
        <taxon>Pseudomonadati</taxon>
        <taxon>Pseudomonadota</taxon>
        <taxon>Alphaproteobacteria</taxon>
        <taxon>Rhodospirillales</taxon>
        <taxon>Rhodospirillaceae</taxon>
        <taxon>Marinibaculum</taxon>
    </lineage>
</organism>
<dbReference type="RefSeq" id="WP_379906580.1">
    <property type="nucleotide sequence ID" value="NZ_JBHRTR010000054.1"/>
</dbReference>
<name>A0ABV7L931_9PROT</name>
<dbReference type="InterPro" id="IPR011681">
    <property type="entry name" value="GcrA"/>
</dbReference>
<dbReference type="EMBL" id="JBHRTR010000054">
    <property type="protein sequence ID" value="MFC3231113.1"/>
    <property type="molecule type" value="Genomic_DNA"/>
</dbReference>
<feature type="region of interest" description="Disordered" evidence="1">
    <location>
        <begin position="46"/>
        <end position="69"/>
    </location>
</feature>
<evidence type="ECO:0000256" key="1">
    <source>
        <dbReference type="SAM" id="MobiDB-lite"/>
    </source>
</evidence>
<keyword evidence="3" id="KW-1185">Reference proteome</keyword>
<reference evidence="3" key="1">
    <citation type="journal article" date="2019" name="Int. J. Syst. Evol. Microbiol.">
        <title>The Global Catalogue of Microorganisms (GCM) 10K type strain sequencing project: providing services to taxonomists for standard genome sequencing and annotation.</title>
        <authorList>
            <consortium name="The Broad Institute Genomics Platform"/>
            <consortium name="The Broad Institute Genome Sequencing Center for Infectious Disease"/>
            <person name="Wu L."/>
            <person name="Ma J."/>
        </authorList>
    </citation>
    <scope>NUCLEOTIDE SEQUENCE [LARGE SCALE GENOMIC DNA]</scope>
    <source>
        <strain evidence="3">KCTC 42964</strain>
    </source>
</reference>